<dbReference type="Pfam" id="PF04385">
    <property type="entry name" value="FAINT"/>
    <property type="match status" value="1"/>
</dbReference>
<feature type="region of interest" description="Disordered" evidence="1">
    <location>
        <begin position="125"/>
        <end position="176"/>
    </location>
</feature>
<feature type="compositionally biased region" description="Low complexity" evidence="1">
    <location>
        <begin position="143"/>
        <end position="153"/>
    </location>
</feature>
<dbReference type="EMBL" id="CP056070">
    <property type="protein sequence ID" value="UVC49787.1"/>
    <property type="molecule type" value="Genomic_DNA"/>
</dbReference>
<dbReference type="Proteomes" id="UP000244811">
    <property type="component" value="Chromosome 3"/>
</dbReference>
<gene>
    <name evidence="2" type="ORF">MACK_003901</name>
</gene>
<protein>
    <submittedName>
        <fullName evidence="2">Uncharacterized protein</fullName>
    </submittedName>
</protein>
<proteinExistence type="predicted"/>
<evidence type="ECO:0000313" key="2">
    <source>
        <dbReference type="EMBL" id="UVC49787.1"/>
    </source>
</evidence>
<sequence length="176" mass="19531">MKIYRISKYILVYLLARGHWNIVLPVRTDLNGTATTQAENVKKTPFELDIKKNSATNEFDHKKNGNVVTFTAKDNYAFNAVKQDNKEIWKTNKVSEYATKVVLHGKGKKEKIVAITLLNGTKKSYKKDGKGKPWNEYTGPLPSSGNAKSSNSSYADGVTGGYSRDYTPGATLFTDG</sequence>
<reference evidence="2" key="1">
    <citation type="submission" date="2022-07" db="EMBL/GenBank/DDBJ databases">
        <title>Evaluation of T. orientalis genome assembly methods using nanopore sequencing and analysis of variation between genomes.</title>
        <authorList>
            <person name="Yam J."/>
            <person name="Micallef M.L."/>
            <person name="Liu M."/>
            <person name="Djordjevic S.P."/>
            <person name="Bogema D.R."/>
            <person name="Jenkins C."/>
        </authorList>
    </citation>
    <scope>NUCLEOTIDE SEQUENCE</scope>
    <source>
        <strain evidence="2">Goon Nure</strain>
    </source>
</reference>
<evidence type="ECO:0000256" key="1">
    <source>
        <dbReference type="SAM" id="MobiDB-lite"/>
    </source>
</evidence>
<dbReference type="InterPro" id="IPR007480">
    <property type="entry name" value="DUF529"/>
</dbReference>
<accession>A0A976SJ38</accession>
<name>A0A976SJ38_THEOR</name>
<evidence type="ECO:0000313" key="3">
    <source>
        <dbReference type="Proteomes" id="UP000244811"/>
    </source>
</evidence>
<dbReference type="AlphaFoldDB" id="A0A976SJ38"/>
<organism evidence="2 3">
    <name type="scientific">Theileria orientalis</name>
    <dbReference type="NCBI Taxonomy" id="68886"/>
    <lineage>
        <taxon>Eukaryota</taxon>
        <taxon>Sar</taxon>
        <taxon>Alveolata</taxon>
        <taxon>Apicomplexa</taxon>
        <taxon>Aconoidasida</taxon>
        <taxon>Piroplasmida</taxon>
        <taxon>Theileriidae</taxon>
        <taxon>Theileria</taxon>
    </lineage>
</organism>